<evidence type="ECO:0000256" key="1">
    <source>
        <dbReference type="ARBA" id="ARBA00022679"/>
    </source>
</evidence>
<dbReference type="InterPro" id="IPR000477">
    <property type="entry name" value="RT_dom"/>
</dbReference>
<organism evidence="11 12">
    <name type="scientific">Aphanomyces euteiches</name>
    <dbReference type="NCBI Taxonomy" id="100861"/>
    <lineage>
        <taxon>Eukaryota</taxon>
        <taxon>Sar</taxon>
        <taxon>Stramenopiles</taxon>
        <taxon>Oomycota</taxon>
        <taxon>Saprolegniomycetes</taxon>
        <taxon>Saprolegniales</taxon>
        <taxon>Verrucalvaceae</taxon>
        <taxon>Aphanomyces</taxon>
    </lineage>
</organism>
<evidence type="ECO:0000256" key="6">
    <source>
        <dbReference type="ARBA" id="ARBA00022918"/>
    </source>
</evidence>
<dbReference type="CDD" id="cd01647">
    <property type="entry name" value="RT_LTR"/>
    <property type="match status" value="1"/>
</dbReference>
<feature type="domain" description="Reverse transcriptase" evidence="9">
    <location>
        <begin position="125"/>
        <end position="305"/>
    </location>
</feature>
<dbReference type="PROSITE" id="PS50878">
    <property type="entry name" value="RT_POL"/>
    <property type="match status" value="1"/>
</dbReference>
<dbReference type="SUPFAM" id="SSF53098">
    <property type="entry name" value="Ribonuclease H-like"/>
    <property type="match status" value="1"/>
</dbReference>
<dbReference type="SMART" id="SM00298">
    <property type="entry name" value="CHROMO"/>
    <property type="match status" value="1"/>
</dbReference>
<dbReference type="GO" id="GO:0004519">
    <property type="term" value="F:endonuclease activity"/>
    <property type="evidence" value="ECO:0007669"/>
    <property type="project" value="UniProtKB-KW"/>
</dbReference>
<proteinExistence type="predicted"/>
<feature type="compositionally biased region" description="Acidic residues" evidence="7">
    <location>
        <begin position="15"/>
        <end position="24"/>
    </location>
</feature>
<evidence type="ECO:0000259" key="9">
    <source>
        <dbReference type="PROSITE" id="PS50878"/>
    </source>
</evidence>
<keyword evidence="5" id="KW-0378">Hydrolase</keyword>
<dbReference type="GO" id="GO:0015074">
    <property type="term" value="P:DNA integration"/>
    <property type="evidence" value="ECO:0007669"/>
    <property type="project" value="InterPro"/>
</dbReference>
<protein>
    <recommendedName>
        <fullName evidence="13">Reverse transcriptase</fullName>
    </recommendedName>
</protein>
<dbReference type="Gene3D" id="3.10.10.10">
    <property type="entry name" value="HIV Type 1 Reverse Transcriptase, subunit A, domain 1"/>
    <property type="match status" value="1"/>
</dbReference>
<feature type="domain" description="Integrase catalytic" evidence="10">
    <location>
        <begin position="695"/>
        <end position="856"/>
    </location>
</feature>
<dbReference type="Pfam" id="PF01341">
    <property type="entry name" value="Glyco_hydro_6"/>
    <property type="match status" value="1"/>
</dbReference>
<dbReference type="InterPro" id="IPR041588">
    <property type="entry name" value="Integrase_H2C2"/>
</dbReference>
<accession>A0A6G0WYM7</accession>
<dbReference type="PANTHER" id="PTHR37984">
    <property type="entry name" value="PROTEIN CBG26694"/>
    <property type="match status" value="1"/>
</dbReference>
<dbReference type="Pfam" id="PF17921">
    <property type="entry name" value="Integrase_H2C2"/>
    <property type="match status" value="1"/>
</dbReference>
<evidence type="ECO:0000259" key="10">
    <source>
        <dbReference type="PROSITE" id="PS50994"/>
    </source>
</evidence>
<keyword evidence="2" id="KW-0548">Nucleotidyltransferase</keyword>
<dbReference type="Gene3D" id="3.20.20.40">
    <property type="entry name" value="1, 4-beta cellobiohydrolase"/>
    <property type="match status" value="1"/>
</dbReference>
<evidence type="ECO:0000256" key="4">
    <source>
        <dbReference type="ARBA" id="ARBA00022759"/>
    </source>
</evidence>
<dbReference type="SUPFAM" id="SSF56672">
    <property type="entry name" value="DNA/RNA polymerases"/>
    <property type="match status" value="1"/>
</dbReference>
<evidence type="ECO:0000313" key="11">
    <source>
        <dbReference type="EMBL" id="KAF0732614.1"/>
    </source>
</evidence>
<dbReference type="InterPro" id="IPR023780">
    <property type="entry name" value="Chromo_domain"/>
</dbReference>
<keyword evidence="3" id="KW-0540">Nuclease</keyword>
<dbReference type="GO" id="GO:0003676">
    <property type="term" value="F:nucleic acid binding"/>
    <property type="evidence" value="ECO:0007669"/>
    <property type="project" value="InterPro"/>
</dbReference>
<dbReference type="Proteomes" id="UP000481153">
    <property type="component" value="Unassembled WGS sequence"/>
</dbReference>
<evidence type="ECO:0000256" key="7">
    <source>
        <dbReference type="SAM" id="MobiDB-lite"/>
    </source>
</evidence>
<dbReference type="InterPro" id="IPR016197">
    <property type="entry name" value="Chromo-like_dom_sf"/>
</dbReference>
<dbReference type="SUPFAM" id="SSF54160">
    <property type="entry name" value="Chromo domain-like"/>
    <property type="match status" value="1"/>
</dbReference>
<evidence type="ECO:0000256" key="5">
    <source>
        <dbReference type="ARBA" id="ARBA00022801"/>
    </source>
</evidence>
<dbReference type="Gene3D" id="2.40.50.40">
    <property type="match status" value="1"/>
</dbReference>
<feature type="domain" description="Chromo" evidence="8">
    <location>
        <begin position="990"/>
        <end position="1051"/>
    </location>
</feature>
<dbReference type="InterPro" id="IPR001584">
    <property type="entry name" value="Integrase_cat-core"/>
</dbReference>
<dbReference type="InterPro" id="IPR012337">
    <property type="entry name" value="RNaseH-like_sf"/>
</dbReference>
<keyword evidence="12" id="KW-1185">Reference proteome</keyword>
<dbReference type="InterPro" id="IPR043502">
    <property type="entry name" value="DNA/RNA_pol_sf"/>
</dbReference>
<dbReference type="GO" id="GO:0004553">
    <property type="term" value="F:hydrolase activity, hydrolyzing O-glycosyl compounds"/>
    <property type="evidence" value="ECO:0007669"/>
    <property type="project" value="InterPro"/>
</dbReference>
<reference evidence="11 12" key="1">
    <citation type="submission" date="2019-07" db="EMBL/GenBank/DDBJ databases">
        <title>Genomics analysis of Aphanomyces spp. identifies a new class of oomycete effector associated with host adaptation.</title>
        <authorList>
            <person name="Gaulin E."/>
        </authorList>
    </citation>
    <scope>NUCLEOTIDE SEQUENCE [LARGE SCALE GENOMIC DNA]</scope>
    <source>
        <strain evidence="11 12">ATCC 201684</strain>
    </source>
</reference>
<dbReference type="PROSITE" id="PS50013">
    <property type="entry name" value="CHROMO_2"/>
    <property type="match status" value="1"/>
</dbReference>
<feature type="region of interest" description="Disordered" evidence="7">
    <location>
        <begin position="1"/>
        <end position="30"/>
    </location>
</feature>
<dbReference type="GO" id="GO:0003964">
    <property type="term" value="F:RNA-directed DNA polymerase activity"/>
    <property type="evidence" value="ECO:0007669"/>
    <property type="project" value="UniProtKB-KW"/>
</dbReference>
<dbReference type="Gene3D" id="3.30.420.10">
    <property type="entry name" value="Ribonuclease H-like superfamily/Ribonuclease H"/>
    <property type="match status" value="1"/>
</dbReference>
<sequence>MARVNRLRQLKLEQEPDGDDDETEACATPELSKVTRDDEVQEVLEQKVAEAVEQGLPPGQVDELRRILRAYQDVFRLDFGKDPPVKVAPLKVRLKEGAVPVKVGLRRYPPAHMDYLRQHVAELEAAGLIYRNNRATWAAAPRIVPKKNPGEYRMTIDSRPINAWTEAMPWPMPNLEAAMATLVGMEVFFTLDWLKGYWQLPLHPECQMWYSFMTPFGVYTPTRILMGQTDAVAFCQSVVNELFGDLMYQGVLGWLDDLLGYARSAEQLLVLLEKVLHICQEYRLKLHPKKCDFYLKEAKWCGKVISSEGISHDPSRVQGLCEMKAPTTAAELQQFLCATNWMRASIPLYAQRVDPLRRLLDVATKIAGSAKKTALAKVDLAVAGWTAEHDECFEEVKATLARMVPLAHPSEDKAICLFTDASADHWGAACTQVPKVDLELTVDKQRHESLAFLSGSFTGASSRWPVIEKEAYAVVESCKRLEYLLLRQQGFRLFTDHRNLLYIFNPRGYDSGMARYQAHKLQRWAMVMATFPYTLEHVAGEANVWGDLLSRWGAAQQRRPVLRVRQLAVVVSPLQKLDFEWPTADKIAMIQRDALRDKTTDGMDVLWDEEAGMFKLHDGKIWVPDAAVDLQQRLCVVAHQGAAGHRGIDVTTKGVMDLFTWKSAKEDIEAFVKGCIHCLCVDGVVVPRPWGSALHAEKPNELIHFDWLQLPEAKNGWKYVLVVKDDMSGFCRLYPSSTADAEKTAEALMDWFTTYGNVTTWVSDGGSHFKNEVVAKIQKLIGAHHHITTPHSPWANGTVEVVNRLILRCMKTLLSEMRLRIDEWFRVLPLVQGALNHQPADRLGGIAPITAFTGLPTKPPLTGLRKKYVAELCHALGVLHREVAETSEKRRKQARDAREQKRNVKVAKFAPGDFVLVGKIVQYPNKLALNWRGPFRVARMLADYLMEVEQLVEPFATSVHHACRLKLYCEGGLDVTEDLVEYIAFGDEGFYVEDILKVRREPDGSFMALVKWMGLAEEEASWEPALQLMEDIPVIMKRWMRSHRDEDLVAEMRRILEPKLGGALRRGGCSAATSQKCDVPHGYLTKNESVFFLGVSKPSVVAVAGACRAQHRGDTTYGLPNKDCGAGGFSSGGDNKNSDMYKAWIQKLVDQVGQKEVIYVLEPDAVGLASNGGCGVPNGYQGNLKTAMGLLSTNANAHIYVDIASWANQGGAVSFINDLKSAGRLAGIAINTSNYRTTSDLNSFCQTYTPDLL</sequence>
<dbReference type="InterPro" id="IPR041373">
    <property type="entry name" value="RT_RNaseH"/>
</dbReference>
<keyword evidence="6" id="KW-0695">RNA-directed DNA polymerase</keyword>
<dbReference type="InterPro" id="IPR043128">
    <property type="entry name" value="Rev_trsase/Diguanyl_cyclase"/>
</dbReference>
<comment type="caution">
    <text evidence="11">The sequence shown here is derived from an EMBL/GenBank/DDBJ whole genome shotgun (WGS) entry which is preliminary data.</text>
</comment>
<evidence type="ECO:0000256" key="3">
    <source>
        <dbReference type="ARBA" id="ARBA00022722"/>
    </source>
</evidence>
<dbReference type="Pfam" id="PF17917">
    <property type="entry name" value="RT_RNaseH"/>
    <property type="match status" value="1"/>
</dbReference>
<evidence type="ECO:0000313" key="12">
    <source>
        <dbReference type="Proteomes" id="UP000481153"/>
    </source>
</evidence>
<dbReference type="Pfam" id="PF00078">
    <property type="entry name" value="RVT_1"/>
    <property type="match status" value="1"/>
</dbReference>
<dbReference type="Pfam" id="PF00665">
    <property type="entry name" value="rve"/>
    <property type="match status" value="1"/>
</dbReference>
<dbReference type="AlphaFoldDB" id="A0A6G0WYM7"/>
<dbReference type="CDD" id="cd09274">
    <property type="entry name" value="RNase_HI_RT_Ty3"/>
    <property type="match status" value="1"/>
</dbReference>
<dbReference type="VEuPathDB" id="FungiDB:AeMF1_011727"/>
<dbReference type="Gene3D" id="3.30.70.270">
    <property type="match status" value="2"/>
</dbReference>
<dbReference type="InterPro" id="IPR016288">
    <property type="entry name" value="Beta_cellobiohydrolase"/>
</dbReference>
<gene>
    <name evidence="11" type="ORF">Ae201684_010322</name>
</gene>
<keyword evidence="4" id="KW-0255">Endonuclease</keyword>
<dbReference type="PROSITE" id="PS50994">
    <property type="entry name" value="INTEGRASE"/>
    <property type="match status" value="1"/>
</dbReference>
<dbReference type="EMBL" id="VJMJ01000130">
    <property type="protein sequence ID" value="KAF0732614.1"/>
    <property type="molecule type" value="Genomic_DNA"/>
</dbReference>
<dbReference type="Gene3D" id="1.10.340.70">
    <property type="match status" value="1"/>
</dbReference>
<dbReference type="InterPro" id="IPR050951">
    <property type="entry name" value="Retrovirus_Pol_polyprotein"/>
</dbReference>
<evidence type="ECO:0000259" key="8">
    <source>
        <dbReference type="PROSITE" id="PS50013"/>
    </source>
</evidence>
<name>A0A6G0WYM7_9STRA</name>
<dbReference type="InterPro" id="IPR036397">
    <property type="entry name" value="RNaseH_sf"/>
</dbReference>
<dbReference type="SUPFAM" id="SSF51989">
    <property type="entry name" value="Glycosyl hydrolases family 6, cellulases"/>
    <property type="match status" value="1"/>
</dbReference>
<dbReference type="GO" id="GO:0030245">
    <property type="term" value="P:cellulose catabolic process"/>
    <property type="evidence" value="ECO:0007669"/>
    <property type="project" value="InterPro"/>
</dbReference>
<dbReference type="PANTHER" id="PTHR37984:SF5">
    <property type="entry name" value="PROTEIN NYNRIN-LIKE"/>
    <property type="match status" value="1"/>
</dbReference>
<dbReference type="Pfam" id="PF00385">
    <property type="entry name" value="Chromo"/>
    <property type="match status" value="1"/>
</dbReference>
<dbReference type="InterPro" id="IPR036434">
    <property type="entry name" value="Beta_cellobiohydrolase_sf"/>
</dbReference>
<evidence type="ECO:0008006" key="13">
    <source>
        <dbReference type="Google" id="ProtNLM"/>
    </source>
</evidence>
<dbReference type="InterPro" id="IPR000953">
    <property type="entry name" value="Chromo/chromo_shadow_dom"/>
</dbReference>
<keyword evidence="1" id="KW-0808">Transferase</keyword>
<evidence type="ECO:0000256" key="2">
    <source>
        <dbReference type="ARBA" id="ARBA00022695"/>
    </source>
</evidence>